<dbReference type="RefSeq" id="WP_010546867.1">
    <property type="nucleotide sequence ID" value="NZ_AOLZ01000064.1"/>
</dbReference>
<name>A0A1P8LWT4_NATLA</name>
<evidence type="ECO:0000259" key="1">
    <source>
        <dbReference type="SMART" id="SM00382"/>
    </source>
</evidence>
<dbReference type="InterPro" id="IPR003593">
    <property type="entry name" value="AAA+_ATPase"/>
</dbReference>
<dbReference type="SMART" id="SM00382">
    <property type="entry name" value="AAA"/>
    <property type="match status" value="1"/>
</dbReference>
<keyword evidence="2" id="KW-0614">Plasmid</keyword>
<dbReference type="KEGG" id="hlc:CHINAEXTREME20910"/>
<evidence type="ECO:0000313" key="3">
    <source>
        <dbReference type="Proteomes" id="UP000186547"/>
    </source>
</evidence>
<proteinExistence type="predicted"/>
<evidence type="ECO:0000313" key="2">
    <source>
        <dbReference type="EMBL" id="APX00266.1"/>
    </source>
</evidence>
<dbReference type="PANTHER" id="PTHR37291:SF1">
    <property type="entry name" value="TYPE IV METHYL-DIRECTED RESTRICTION ENZYME ECOKMCRB SUBUNIT"/>
    <property type="match status" value="1"/>
</dbReference>
<geneLocation type="plasmid" evidence="3">
    <name>phlaj5i</name>
</geneLocation>
<gene>
    <name evidence="2" type="ORF">CHINAEXTREME_20910</name>
</gene>
<dbReference type="Proteomes" id="UP000186547">
    <property type="component" value="Plasmid pHLAJ5I"/>
</dbReference>
<dbReference type="Gene3D" id="3.40.50.300">
    <property type="entry name" value="P-loop containing nucleotide triphosphate hydrolases"/>
    <property type="match status" value="1"/>
</dbReference>
<dbReference type="GeneID" id="30923640"/>
<protein>
    <submittedName>
        <fullName evidence="2">ATPase</fullName>
    </submittedName>
</protein>
<dbReference type="GO" id="GO:0005524">
    <property type="term" value="F:ATP binding"/>
    <property type="evidence" value="ECO:0007669"/>
    <property type="project" value="InterPro"/>
</dbReference>
<sequence length="411" mass="45800">MSSEKPRWENYDREEAEKYSGFILGSASTATNFINKSSDPKALRYVVEELTVDRNVSGDNNEVRKALLTSTDTPFEVKQTVAQRNYNLGETLVPDTVKKNALTAIEVGKPIVLYGPTGTGKTYFAKQLALEACIDYSIHTATPTWTPADITGSIQPETDKDGDIKYRRQAGCVSQGIEKANEYQDNWGVIIDEITRADISQVFGPLYTAIEDEDQVIFRNDDGDPLTLTDDVKIICTMNMSDRTVNELDNAITRRFAMIELSRYGDEERASLFDRWIGELGSDVDIDRDKLQELFESHHQGINEGTTTSGEDGIMEFGPMHYEDVTQFLKHACGNGGPYTGEEDVAVGQAFATYIAPRLLNTAALPQINRLASHYETLDNQFEAFDLSPAMNLANQQAEAEEREMGVSAYE</sequence>
<dbReference type="AlphaFoldDB" id="A0A1P8LWT4"/>
<dbReference type="SUPFAM" id="SSF52540">
    <property type="entry name" value="P-loop containing nucleoside triphosphate hydrolases"/>
    <property type="match status" value="1"/>
</dbReference>
<dbReference type="InterPro" id="IPR052934">
    <property type="entry name" value="Methyl-DNA_Rec/Restrict_Enz"/>
</dbReference>
<reference evidence="2 3" key="1">
    <citation type="journal article" date="2011" name="J. Bacteriol.">
        <title>Genome sequence of Halobiforma lacisalsi AJ5, an extremely halophilic archaeon which harbors a bop gene.</title>
        <authorList>
            <person name="Jiang X."/>
            <person name="Wang S."/>
            <person name="Cheng H."/>
            <person name="Huo Y."/>
            <person name="Zhang X."/>
            <person name="Zhu X."/>
            <person name="Han X."/>
            <person name="Ni P."/>
            <person name="Wu M."/>
        </authorList>
    </citation>
    <scope>NUCLEOTIDE SEQUENCE [LARGE SCALE GENOMIC DNA]</scope>
    <source>
        <strain evidence="2 3">AJ5</strain>
        <plasmid evidence="3">phlaj5i</plasmid>
    </source>
</reference>
<dbReference type="GO" id="GO:0016887">
    <property type="term" value="F:ATP hydrolysis activity"/>
    <property type="evidence" value="ECO:0007669"/>
    <property type="project" value="InterPro"/>
</dbReference>
<feature type="domain" description="AAA+ ATPase" evidence="1">
    <location>
        <begin position="107"/>
        <end position="266"/>
    </location>
</feature>
<organism evidence="2 3">
    <name type="scientific">Natronobacterium lacisalsi AJ5</name>
    <dbReference type="NCBI Taxonomy" id="358396"/>
    <lineage>
        <taxon>Archaea</taxon>
        <taxon>Methanobacteriati</taxon>
        <taxon>Methanobacteriota</taxon>
        <taxon>Stenosarchaea group</taxon>
        <taxon>Halobacteria</taxon>
        <taxon>Halobacteriales</taxon>
        <taxon>Natrialbaceae</taxon>
        <taxon>Natronobacterium</taxon>
    </lineage>
</organism>
<dbReference type="EMBL" id="CP019286">
    <property type="protein sequence ID" value="APX00266.1"/>
    <property type="molecule type" value="Genomic_DNA"/>
</dbReference>
<dbReference type="InterPro" id="IPR027417">
    <property type="entry name" value="P-loop_NTPase"/>
</dbReference>
<dbReference type="PANTHER" id="PTHR37291">
    <property type="entry name" value="5-METHYLCYTOSINE-SPECIFIC RESTRICTION ENZYME B"/>
    <property type="match status" value="1"/>
</dbReference>
<accession>A0A1P8LWT4</accession>
<dbReference type="InterPro" id="IPR011704">
    <property type="entry name" value="ATPase_dyneun-rel_AAA"/>
</dbReference>
<dbReference type="Pfam" id="PF07728">
    <property type="entry name" value="AAA_5"/>
    <property type="match status" value="1"/>
</dbReference>